<dbReference type="SMART" id="SM00532">
    <property type="entry name" value="LIGANc"/>
    <property type="match status" value="1"/>
</dbReference>
<evidence type="ECO:0000256" key="10">
    <source>
        <dbReference type="ARBA" id="ARBA00023027"/>
    </source>
</evidence>
<feature type="binding site" evidence="14">
    <location>
        <position position="434"/>
    </location>
    <ligand>
        <name>Zn(2+)</name>
        <dbReference type="ChEBI" id="CHEBI:29105"/>
    </ligand>
</feature>
<feature type="domain" description="BRCT" evidence="16">
    <location>
        <begin position="592"/>
        <end position="670"/>
    </location>
</feature>
<dbReference type="InterPro" id="IPR036420">
    <property type="entry name" value="BRCT_dom_sf"/>
</dbReference>
<dbReference type="InterPro" id="IPR004150">
    <property type="entry name" value="NAD_DNA_ligase_OB"/>
</dbReference>
<dbReference type="HAMAP" id="MF_01588">
    <property type="entry name" value="DNA_ligase_A"/>
    <property type="match status" value="1"/>
</dbReference>
<accession>A0A0A6RSM2</accession>
<keyword evidence="11 14" id="KW-0234">DNA repair</keyword>
<dbReference type="Pfam" id="PF03119">
    <property type="entry name" value="DNA_ligase_ZBD"/>
    <property type="match status" value="1"/>
</dbReference>
<protein>
    <recommendedName>
        <fullName evidence="3 14">DNA ligase</fullName>
        <ecNumber evidence="2 14">6.5.1.2</ecNumber>
    </recommendedName>
    <alternativeName>
        <fullName evidence="14">Polydeoxyribonucleotide synthase [NAD(+)]</fullName>
    </alternativeName>
</protein>
<evidence type="ECO:0000256" key="9">
    <source>
        <dbReference type="ARBA" id="ARBA00022842"/>
    </source>
</evidence>
<feature type="binding site" evidence="14">
    <location>
        <begin position="84"/>
        <end position="85"/>
    </location>
    <ligand>
        <name>NAD(+)</name>
        <dbReference type="ChEBI" id="CHEBI:57540"/>
    </ligand>
</feature>
<name>A0A0A6RSM2_9GAMM</name>
<dbReference type="Gene3D" id="3.30.470.30">
    <property type="entry name" value="DNA ligase/mRNA capping enzyme"/>
    <property type="match status" value="1"/>
</dbReference>
<evidence type="ECO:0000256" key="14">
    <source>
        <dbReference type="HAMAP-Rule" id="MF_01588"/>
    </source>
</evidence>
<dbReference type="Proteomes" id="UP000030428">
    <property type="component" value="Unassembled WGS sequence"/>
</dbReference>
<dbReference type="InterPro" id="IPR001357">
    <property type="entry name" value="BRCT_dom"/>
</dbReference>
<evidence type="ECO:0000313" key="18">
    <source>
        <dbReference type="Proteomes" id="UP000030428"/>
    </source>
</evidence>
<dbReference type="SUPFAM" id="SSF56091">
    <property type="entry name" value="DNA ligase/mRNA capping enzyme, catalytic domain"/>
    <property type="match status" value="1"/>
</dbReference>
<evidence type="ECO:0000256" key="1">
    <source>
        <dbReference type="ARBA" id="ARBA00004067"/>
    </source>
</evidence>
<organism evidence="17 18">
    <name type="scientific">Candidatus Thiomargarita nelsonii</name>
    <dbReference type="NCBI Taxonomy" id="1003181"/>
    <lineage>
        <taxon>Bacteria</taxon>
        <taxon>Pseudomonadati</taxon>
        <taxon>Pseudomonadota</taxon>
        <taxon>Gammaproteobacteria</taxon>
        <taxon>Thiotrichales</taxon>
        <taxon>Thiotrichaceae</taxon>
        <taxon>Thiomargarita</taxon>
    </lineage>
</organism>
<dbReference type="SUPFAM" id="SSF47781">
    <property type="entry name" value="RuvA domain 2-like"/>
    <property type="match status" value="1"/>
</dbReference>
<keyword evidence="6 14" id="KW-0479">Metal-binding</keyword>
<dbReference type="InterPro" id="IPR041663">
    <property type="entry name" value="DisA/LigA_HHH"/>
</dbReference>
<dbReference type="GO" id="GO:0003677">
    <property type="term" value="F:DNA binding"/>
    <property type="evidence" value="ECO:0007669"/>
    <property type="project" value="InterPro"/>
</dbReference>
<keyword evidence="9 14" id="KW-0460">Magnesium</keyword>
<dbReference type="InterPro" id="IPR018239">
    <property type="entry name" value="DNA_ligase_AS"/>
</dbReference>
<dbReference type="Gene3D" id="2.40.50.140">
    <property type="entry name" value="Nucleic acid-binding proteins"/>
    <property type="match status" value="1"/>
</dbReference>
<dbReference type="Pfam" id="PF03120">
    <property type="entry name" value="OB_DNA_ligase"/>
    <property type="match status" value="1"/>
</dbReference>
<dbReference type="GO" id="GO:0046872">
    <property type="term" value="F:metal ion binding"/>
    <property type="evidence" value="ECO:0007669"/>
    <property type="project" value="UniProtKB-KW"/>
</dbReference>
<evidence type="ECO:0000256" key="5">
    <source>
        <dbReference type="ARBA" id="ARBA00022705"/>
    </source>
</evidence>
<dbReference type="GO" id="GO:0006281">
    <property type="term" value="P:DNA repair"/>
    <property type="evidence" value="ECO:0007669"/>
    <property type="project" value="UniProtKB-KW"/>
</dbReference>
<comment type="catalytic activity">
    <reaction evidence="12 14 15">
        <text>NAD(+) + (deoxyribonucleotide)n-3'-hydroxyl + 5'-phospho-(deoxyribonucleotide)m = (deoxyribonucleotide)n+m + AMP + beta-nicotinamide D-nucleotide.</text>
        <dbReference type="EC" id="6.5.1.2"/>
    </reaction>
</comment>
<keyword evidence="5 14" id="KW-0235">DNA replication</keyword>
<dbReference type="EC" id="6.5.1.2" evidence="2 14"/>
<evidence type="ECO:0000256" key="4">
    <source>
        <dbReference type="ARBA" id="ARBA00022598"/>
    </source>
</evidence>
<dbReference type="GO" id="GO:0006260">
    <property type="term" value="P:DNA replication"/>
    <property type="evidence" value="ECO:0007669"/>
    <property type="project" value="UniProtKB-KW"/>
</dbReference>
<comment type="function">
    <text evidence="1 14">DNA ligase that catalyzes the formation of phosphodiester linkages between 5'-phosphoryl and 3'-hydroxyl groups in double-stranded DNA using NAD as a coenzyme and as the energy source for the reaction. It is essential for DNA replication and repair of damaged DNA.</text>
</comment>
<dbReference type="InterPro" id="IPR004149">
    <property type="entry name" value="Znf_DNAligase_C4"/>
</dbReference>
<comment type="similarity">
    <text evidence="13 14">Belongs to the NAD-dependent DNA ligase family. LigA subfamily.</text>
</comment>
<proteinExistence type="inferred from homology"/>
<evidence type="ECO:0000256" key="2">
    <source>
        <dbReference type="ARBA" id="ARBA00012722"/>
    </source>
</evidence>
<dbReference type="PROSITE" id="PS01055">
    <property type="entry name" value="DNA_LIGASE_N1"/>
    <property type="match status" value="1"/>
</dbReference>
<evidence type="ECO:0000256" key="12">
    <source>
        <dbReference type="ARBA" id="ARBA00034005"/>
    </source>
</evidence>
<comment type="cofactor">
    <cofactor evidence="14">
        <name>Mg(2+)</name>
        <dbReference type="ChEBI" id="CHEBI:18420"/>
    </cofactor>
    <cofactor evidence="14">
        <name>Mn(2+)</name>
        <dbReference type="ChEBI" id="CHEBI:29035"/>
    </cofactor>
</comment>
<dbReference type="InterPro" id="IPR003583">
    <property type="entry name" value="Hlx-hairpin-Hlx_DNA-bd_motif"/>
</dbReference>
<dbReference type="CDD" id="cd00114">
    <property type="entry name" value="LIGANc"/>
    <property type="match status" value="1"/>
</dbReference>
<dbReference type="InterPro" id="IPR013840">
    <property type="entry name" value="DNAligase_N"/>
</dbReference>
<dbReference type="GO" id="GO:0003911">
    <property type="term" value="F:DNA ligase (NAD+) activity"/>
    <property type="evidence" value="ECO:0007669"/>
    <property type="project" value="UniProtKB-UniRule"/>
</dbReference>
<dbReference type="InterPro" id="IPR033136">
    <property type="entry name" value="DNA_ligase_CS"/>
</dbReference>
<dbReference type="InterPro" id="IPR001679">
    <property type="entry name" value="DNA_ligase"/>
</dbReference>
<dbReference type="FunFam" id="3.40.50.10190:FF:000054">
    <property type="entry name" value="DNA ligase"/>
    <property type="match status" value="1"/>
</dbReference>
<comment type="caution">
    <text evidence="14">Lacks conserved residue(s) required for the propagation of feature annotation.</text>
</comment>
<dbReference type="InterPro" id="IPR013839">
    <property type="entry name" value="DNAligase_adenylation"/>
</dbReference>
<evidence type="ECO:0000256" key="13">
    <source>
        <dbReference type="ARBA" id="ARBA00060881"/>
    </source>
</evidence>
<evidence type="ECO:0000256" key="6">
    <source>
        <dbReference type="ARBA" id="ARBA00022723"/>
    </source>
</evidence>
<evidence type="ECO:0000256" key="3">
    <source>
        <dbReference type="ARBA" id="ARBA00013308"/>
    </source>
</evidence>
<keyword evidence="4 14" id="KW-0436">Ligase</keyword>
<dbReference type="SUPFAM" id="SSF50249">
    <property type="entry name" value="Nucleic acid-binding proteins"/>
    <property type="match status" value="1"/>
</dbReference>
<dbReference type="SMART" id="SM00278">
    <property type="entry name" value="HhH1"/>
    <property type="match status" value="3"/>
</dbReference>
<dbReference type="PROSITE" id="PS01056">
    <property type="entry name" value="DNA_LIGASE_N2"/>
    <property type="match status" value="1"/>
</dbReference>
<dbReference type="PIRSF" id="PIRSF001604">
    <property type="entry name" value="LigA"/>
    <property type="match status" value="1"/>
</dbReference>
<feature type="binding site" evidence="14">
    <location>
        <position position="292"/>
    </location>
    <ligand>
        <name>NAD(+)</name>
        <dbReference type="ChEBI" id="CHEBI:57540"/>
    </ligand>
</feature>
<keyword evidence="8 14" id="KW-0862">Zinc</keyword>
<feature type="active site" description="N6-AMP-lysine intermediate" evidence="14">
    <location>
        <position position="117"/>
    </location>
</feature>
<dbReference type="AlphaFoldDB" id="A0A0A6RSM2"/>
<evidence type="ECO:0000256" key="11">
    <source>
        <dbReference type="ARBA" id="ARBA00023204"/>
    </source>
</evidence>
<dbReference type="Gene3D" id="1.10.150.20">
    <property type="entry name" value="5' to 3' exonuclease, C-terminal subdomain"/>
    <property type="match status" value="2"/>
</dbReference>
<dbReference type="FunFam" id="2.40.50.140:FF:000012">
    <property type="entry name" value="DNA ligase"/>
    <property type="match status" value="1"/>
</dbReference>
<keyword evidence="14" id="KW-0464">Manganese</keyword>
<dbReference type="InterPro" id="IPR012340">
    <property type="entry name" value="NA-bd_OB-fold"/>
</dbReference>
<dbReference type="FunFam" id="1.10.150.20:FF:000007">
    <property type="entry name" value="DNA ligase"/>
    <property type="match status" value="1"/>
</dbReference>
<evidence type="ECO:0000256" key="15">
    <source>
        <dbReference type="RuleBase" id="RU000618"/>
    </source>
</evidence>
<dbReference type="GO" id="GO:0005829">
    <property type="term" value="C:cytosol"/>
    <property type="evidence" value="ECO:0007669"/>
    <property type="project" value="TreeGrafter"/>
</dbReference>
<dbReference type="PANTHER" id="PTHR23389">
    <property type="entry name" value="CHROMOSOME TRANSMISSION FIDELITY FACTOR 18"/>
    <property type="match status" value="1"/>
</dbReference>
<keyword evidence="18" id="KW-1185">Reference proteome</keyword>
<dbReference type="Pfam" id="PF01653">
    <property type="entry name" value="DNA_ligase_aden"/>
    <property type="match status" value="1"/>
</dbReference>
<dbReference type="EMBL" id="JSZA02000169">
    <property type="protein sequence ID" value="KHD06866.1"/>
    <property type="molecule type" value="Genomic_DNA"/>
</dbReference>
<dbReference type="InterPro" id="IPR010994">
    <property type="entry name" value="RuvA_2-like"/>
</dbReference>
<feature type="binding site" evidence="14">
    <location>
        <position position="413"/>
    </location>
    <ligand>
        <name>Zn(2+)</name>
        <dbReference type="ChEBI" id="CHEBI:29105"/>
    </ligand>
</feature>
<feature type="binding site" evidence="14">
    <location>
        <position position="138"/>
    </location>
    <ligand>
        <name>NAD(+)</name>
        <dbReference type="ChEBI" id="CHEBI:57540"/>
    </ligand>
</feature>
<evidence type="ECO:0000256" key="8">
    <source>
        <dbReference type="ARBA" id="ARBA00022833"/>
    </source>
</evidence>
<dbReference type="NCBIfam" id="NF005932">
    <property type="entry name" value="PRK07956.1"/>
    <property type="match status" value="1"/>
</dbReference>
<reference evidence="17 18" key="1">
    <citation type="journal article" date="2016" name="Front. Microbiol.">
        <title>Single-Cell (Meta-)Genomics of a Dimorphic Candidatus Thiomargarita nelsonii Reveals Genomic Plasticity.</title>
        <authorList>
            <person name="Flood B.E."/>
            <person name="Fliss P."/>
            <person name="Jones D.S."/>
            <person name="Dick G.J."/>
            <person name="Jain S."/>
            <person name="Kaster A.K."/>
            <person name="Winkel M."/>
            <person name="Mussmann M."/>
            <person name="Bailey J."/>
        </authorList>
    </citation>
    <scope>NUCLEOTIDE SEQUENCE [LARGE SCALE GENOMIC DNA]</scope>
    <source>
        <strain evidence="17">Hydrate Ridge</strain>
    </source>
</reference>
<keyword evidence="10 14" id="KW-0520">NAD</keyword>
<gene>
    <name evidence="14 17" type="primary">ligA</name>
    <name evidence="17" type="ORF">PN36_27430</name>
</gene>
<dbReference type="Pfam" id="PF14520">
    <property type="entry name" value="HHH_5"/>
    <property type="match status" value="1"/>
</dbReference>
<dbReference type="NCBIfam" id="TIGR00575">
    <property type="entry name" value="dnlj"/>
    <property type="match status" value="1"/>
</dbReference>
<dbReference type="PROSITE" id="PS50172">
    <property type="entry name" value="BRCT"/>
    <property type="match status" value="1"/>
</dbReference>
<dbReference type="Gene3D" id="1.10.287.610">
    <property type="entry name" value="Helix hairpin bin"/>
    <property type="match status" value="1"/>
</dbReference>
<comment type="caution">
    <text evidence="17">The sequence shown here is derived from an EMBL/GenBank/DDBJ whole genome shotgun (WGS) entry which is preliminary data.</text>
</comment>
<dbReference type="Pfam" id="PF00533">
    <property type="entry name" value="BRCT"/>
    <property type="match status" value="1"/>
</dbReference>
<dbReference type="FunFam" id="1.10.150.20:FF:000006">
    <property type="entry name" value="DNA ligase"/>
    <property type="match status" value="1"/>
</dbReference>
<feature type="binding site" evidence="14">
    <location>
        <position position="115"/>
    </location>
    <ligand>
        <name>NAD(+)</name>
        <dbReference type="ChEBI" id="CHEBI:57540"/>
    </ligand>
</feature>
<evidence type="ECO:0000256" key="7">
    <source>
        <dbReference type="ARBA" id="ARBA00022763"/>
    </source>
</evidence>
<keyword evidence="7 14" id="KW-0227">DNA damage</keyword>
<feature type="binding site" evidence="14">
    <location>
        <position position="175"/>
    </location>
    <ligand>
        <name>NAD(+)</name>
        <dbReference type="ChEBI" id="CHEBI:57540"/>
    </ligand>
</feature>
<dbReference type="CDD" id="cd17748">
    <property type="entry name" value="BRCT_DNA_ligase_like"/>
    <property type="match status" value="1"/>
</dbReference>
<dbReference type="PANTHER" id="PTHR23389:SF9">
    <property type="entry name" value="DNA LIGASE"/>
    <property type="match status" value="1"/>
</dbReference>
<dbReference type="Gene3D" id="3.40.50.10190">
    <property type="entry name" value="BRCT domain"/>
    <property type="match status" value="1"/>
</dbReference>
<evidence type="ECO:0000259" key="16">
    <source>
        <dbReference type="PROSITE" id="PS50172"/>
    </source>
</evidence>
<dbReference type="Gene3D" id="6.20.10.30">
    <property type="match status" value="1"/>
</dbReference>
<dbReference type="FunFam" id="3.30.470.30:FF:000001">
    <property type="entry name" value="DNA ligase"/>
    <property type="match status" value="1"/>
</dbReference>
<dbReference type="Pfam" id="PF12826">
    <property type="entry name" value="HHH_2"/>
    <property type="match status" value="1"/>
</dbReference>
<feature type="binding site" evidence="14">
    <location>
        <position position="410"/>
    </location>
    <ligand>
        <name>Zn(2+)</name>
        <dbReference type="ChEBI" id="CHEBI:29105"/>
    </ligand>
</feature>
<feature type="binding site" evidence="14">
    <location>
        <position position="316"/>
    </location>
    <ligand>
        <name>NAD(+)</name>
        <dbReference type="ChEBI" id="CHEBI:57540"/>
    </ligand>
</feature>
<dbReference type="FunFam" id="1.10.287.610:FF:000002">
    <property type="entry name" value="DNA ligase"/>
    <property type="match status" value="1"/>
</dbReference>
<sequence>MKMPEKIQQQATQLRESLNKHNYYYYVLDDPRIPDSEYDHLMRELQALEAQYPQLITPDSPTQRVGAAPLSAFAEVVHSIPMLSLGNAFENKEVHDFDKRVQKGLGVHKIEYVAETKLDGLAVSIRYENGILVKGATRGDGNRGEDVTLNVKTIKVIPLRLQGDDYPPILEVRGEVFMPKADFKKYNQRQIAKGEKTLANPRNAAAGSLRQLKSRVTARRPLTFFTYGIGVVEGAELPNRHSDILQRLQKWGFPISDETQIVNGVQGCLDYYQNIQAQRDALPFDIDGVVYKVNRIEQQQSLGFVSRAPRWAIAHKFPAEEALTQVLDIDIQVGRTGALTPVARLAPVNVGGVTVTNATLHNQDEIKRKDIRIGDTVIVRRAGDVIPEVVRLVPEKRPQNTQAYLLPDKCPDCGSEVTRIKDEAVLRCTGGLFCPAQRKQALQHFASRRAMDIDGLGEKLIEQLIDNELVKNIADIYSISHEQWAGLERMGKKSAENMIKALEKSKSTTLAKFLYALGIREVGETTASILAQHFGNIDKLIQATKADLQKIPDIGPVAAQQIVAFFQQTHNREIIQHLQTVGVHWAAQSEPQTTDSLTGQTFVLTGTLSTMTRTQAKSRLQNLGAKVSGSVSKKTHCVVAGEKAGSKLKKAQDLGVKIIDEAGLRALLGD</sequence>
<dbReference type="SUPFAM" id="SSF52113">
    <property type="entry name" value="BRCT domain"/>
    <property type="match status" value="1"/>
</dbReference>
<dbReference type="SMART" id="SM00292">
    <property type="entry name" value="BRCT"/>
    <property type="match status" value="1"/>
</dbReference>
<feature type="binding site" evidence="14">
    <location>
        <begin position="35"/>
        <end position="39"/>
    </location>
    <ligand>
        <name>NAD(+)</name>
        <dbReference type="ChEBI" id="CHEBI:57540"/>
    </ligand>
</feature>
<evidence type="ECO:0000313" key="17">
    <source>
        <dbReference type="EMBL" id="KHD06866.1"/>
    </source>
</evidence>